<dbReference type="GeneID" id="84590343"/>
<name>A0AAJ8E357_ASPNG</name>
<evidence type="ECO:0000256" key="1">
    <source>
        <dbReference type="SAM" id="MobiDB-lite"/>
    </source>
</evidence>
<reference evidence="2" key="1">
    <citation type="submission" date="2025-02" db="EMBL/GenBank/DDBJ databases">
        <authorList>
            <consortium name="NCBI Genome Project"/>
        </authorList>
    </citation>
    <scope>NUCLEOTIDE SEQUENCE</scope>
</reference>
<accession>A0AAJ8E357</accession>
<dbReference type="KEGG" id="ang:An02g05820"/>
<dbReference type="RefSeq" id="XP_059605164.1">
    <property type="nucleotide sequence ID" value="XM_059746328.1"/>
</dbReference>
<dbReference type="AlphaFoldDB" id="A0AAJ8E357"/>
<evidence type="ECO:0000313" key="2">
    <source>
        <dbReference type="RefSeq" id="XP_059605164.1"/>
    </source>
</evidence>
<reference evidence="2" key="2">
    <citation type="submission" date="2025-08" db="UniProtKB">
        <authorList>
            <consortium name="RefSeq"/>
        </authorList>
    </citation>
    <scope>IDENTIFICATION</scope>
</reference>
<protein>
    <submittedName>
        <fullName evidence="2">Uncharacterized protein</fullName>
    </submittedName>
</protein>
<organism evidence="2">
    <name type="scientific">Aspergillus niger</name>
    <dbReference type="NCBI Taxonomy" id="5061"/>
    <lineage>
        <taxon>Eukaryota</taxon>
        <taxon>Fungi</taxon>
        <taxon>Dikarya</taxon>
        <taxon>Ascomycota</taxon>
        <taxon>Pezizomycotina</taxon>
        <taxon>Eurotiomycetes</taxon>
        <taxon>Eurotiomycetidae</taxon>
        <taxon>Eurotiales</taxon>
        <taxon>Aspergillaceae</taxon>
        <taxon>Aspergillus</taxon>
        <taxon>Aspergillus subgen. Circumdati</taxon>
    </lineage>
</organism>
<gene>
    <name evidence="2" type="ORF">An02g05820</name>
</gene>
<feature type="region of interest" description="Disordered" evidence="1">
    <location>
        <begin position="1"/>
        <end position="50"/>
    </location>
</feature>
<feature type="compositionally biased region" description="Basic and acidic residues" evidence="1">
    <location>
        <begin position="1"/>
        <end position="25"/>
    </location>
</feature>
<sequence>MIDIAKEKSGVVKTKEGLRIEEQKTERKKRGNGGAPTMGTTGKCNGEWDQDFFTIPRPIAASGGTETHAVTN</sequence>
<dbReference type="VEuPathDB" id="FungiDB:An02g05820"/>
<proteinExistence type="predicted"/>